<evidence type="ECO:0000256" key="2">
    <source>
        <dbReference type="ARBA" id="ARBA00022723"/>
    </source>
</evidence>
<reference evidence="7" key="1">
    <citation type="submission" date="2017-09" db="EMBL/GenBank/DDBJ databases">
        <title>Depth-based differentiation of microbial function through sediment-hosted aquifers and enrichment of novel symbionts in the deep terrestrial subsurface.</title>
        <authorList>
            <person name="Probst A.J."/>
            <person name="Ladd B."/>
            <person name="Jarett J.K."/>
            <person name="Geller-Mcgrath D.E."/>
            <person name="Sieber C.M.K."/>
            <person name="Emerson J.B."/>
            <person name="Anantharaman K."/>
            <person name="Thomas B.C."/>
            <person name="Malmstrom R."/>
            <person name="Stieglmeier M."/>
            <person name="Klingl A."/>
            <person name="Woyke T."/>
            <person name="Ryan C.M."/>
            <person name="Banfield J.F."/>
        </authorList>
    </citation>
    <scope>NUCLEOTIDE SEQUENCE [LARGE SCALE GENOMIC DNA]</scope>
</reference>
<dbReference type="Proteomes" id="UP000229336">
    <property type="component" value="Unassembled WGS sequence"/>
</dbReference>
<keyword evidence="3" id="KW-0408">Iron</keyword>
<dbReference type="InterPro" id="IPR050377">
    <property type="entry name" value="Radical_SAM_PqqE_MftC-like"/>
</dbReference>
<proteinExistence type="predicted"/>
<accession>A0A2M7TTC2</accession>
<dbReference type="GO" id="GO:0051536">
    <property type="term" value="F:iron-sulfur cluster binding"/>
    <property type="evidence" value="ECO:0007669"/>
    <property type="project" value="UniProtKB-KW"/>
</dbReference>
<dbReference type="Gene3D" id="3.20.20.70">
    <property type="entry name" value="Aldolase class I"/>
    <property type="match status" value="1"/>
</dbReference>
<evidence type="ECO:0000256" key="3">
    <source>
        <dbReference type="ARBA" id="ARBA00023004"/>
    </source>
</evidence>
<dbReference type="Pfam" id="PF04055">
    <property type="entry name" value="Radical_SAM"/>
    <property type="match status" value="1"/>
</dbReference>
<dbReference type="PANTHER" id="PTHR11228">
    <property type="entry name" value="RADICAL SAM DOMAIN PROTEIN"/>
    <property type="match status" value="1"/>
</dbReference>
<dbReference type="InterPro" id="IPR006638">
    <property type="entry name" value="Elp3/MiaA/NifB-like_rSAM"/>
</dbReference>
<evidence type="ECO:0000259" key="5">
    <source>
        <dbReference type="PROSITE" id="PS51918"/>
    </source>
</evidence>
<dbReference type="SMART" id="SM00729">
    <property type="entry name" value="Elp3"/>
    <property type="match status" value="1"/>
</dbReference>
<dbReference type="GO" id="GO:0046872">
    <property type="term" value="F:metal ion binding"/>
    <property type="evidence" value="ECO:0007669"/>
    <property type="project" value="UniProtKB-KW"/>
</dbReference>
<evidence type="ECO:0000313" key="7">
    <source>
        <dbReference type="Proteomes" id="UP000229336"/>
    </source>
</evidence>
<organism evidence="6 7">
    <name type="scientific">Candidatus Shapirobacteria bacterium CG_4_10_14_0_2_um_filter_40_12</name>
    <dbReference type="NCBI Taxonomy" id="1974871"/>
    <lineage>
        <taxon>Bacteria</taxon>
        <taxon>Candidatus Shapironibacteriota</taxon>
    </lineage>
</organism>
<dbReference type="GO" id="GO:0003824">
    <property type="term" value="F:catalytic activity"/>
    <property type="evidence" value="ECO:0007669"/>
    <property type="project" value="InterPro"/>
</dbReference>
<gene>
    <name evidence="6" type="ORF">COY20_01910</name>
</gene>
<sequence>MKTIFKIKPQVLFIRVTENCNAGCFMCGFAKSKKQLYVTDESVKSIVTQAKKAGIRLVRFTGGEPLLHQEITSFIRLFKFQGIKTSIITNGFLLPIRLNDLIKSELDQVIISLDGSCPSVHDKLRNLPGVFENAIKSIKSIKKQKSNLLIRVNTIVSPFNFEDLGNILDLLVSLGVDQWSIIPLKSKENLWKDVDRSKILSAYRRFQDKAGNLTLPRLLGYSKQWAGRNNLEIDKYFNFGITFSPKGKCALVDLVRFYIPFTDRLLPCNCVPWRIKNVSLNTECGLAALTDGALTPFVEYLKTNGPALCLGCEPINSYLAEHPKIIKDDIFVI</sequence>
<dbReference type="EMBL" id="PFNX01000042">
    <property type="protein sequence ID" value="PIZ59463.1"/>
    <property type="molecule type" value="Genomic_DNA"/>
</dbReference>
<dbReference type="SFLD" id="SFLDG01067">
    <property type="entry name" value="SPASM/twitch_domain_containing"/>
    <property type="match status" value="1"/>
</dbReference>
<protein>
    <recommendedName>
        <fullName evidence="5">Radical SAM core domain-containing protein</fullName>
    </recommendedName>
</protein>
<dbReference type="PANTHER" id="PTHR11228:SF7">
    <property type="entry name" value="PQQA PEPTIDE CYCLASE"/>
    <property type="match status" value="1"/>
</dbReference>
<evidence type="ECO:0000256" key="1">
    <source>
        <dbReference type="ARBA" id="ARBA00022691"/>
    </source>
</evidence>
<dbReference type="InterPro" id="IPR007197">
    <property type="entry name" value="rSAM"/>
</dbReference>
<evidence type="ECO:0000256" key="4">
    <source>
        <dbReference type="ARBA" id="ARBA00023014"/>
    </source>
</evidence>
<dbReference type="AlphaFoldDB" id="A0A2M7TTC2"/>
<feature type="domain" description="Radical SAM core" evidence="5">
    <location>
        <begin position="6"/>
        <end position="216"/>
    </location>
</feature>
<dbReference type="CDD" id="cd01335">
    <property type="entry name" value="Radical_SAM"/>
    <property type="match status" value="1"/>
</dbReference>
<dbReference type="SUPFAM" id="SSF102114">
    <property type="entry name" value="Radical SAM enzymes"/>
    <property type="match status" value="1"/>
</dbReference>
<keyword evidence="4" id="KW-0411">Iron-sulfur</keyword>
<keyword evidence="2" id="KW-0479">Metal-binding</keyword>
<comment type="caution">
    <text evidence="6">The sequence shown here is derived from an EMBL/GenBank/DDBJ whole genome shotgun (WGS) entry which is preliminary data.</text>
</comment>
<evidence type="ECO:0000313" key="6">
    <source>
        <dbReference type="EMBL" id="PIZ59463.1"/>
    </source>
</evidence>
<dbReference type="PROSITE" id="PS51918">
    <property type="entry name" value="RADICAL_SAM"/>
    <property type="match status" value="1"/>
</dbReference>
<dbReference type="InterPro" id="IPR058240">
    <property type="entry name" value="rSAM_sf"/>
</dbReference>
<keyword evidence="1" id="KW-0949">S-adenosyl-L-methionine</keyword>
<dbReference type="InterPro" id="IPR013785">
    <property type="entry name" value="Aldolase_TIM"/>
</dbReference>
<name>A0A2M7TTC2_9BACT</name>
<dbReference type="SFLD" id="SFLDS00029">
    <property type="entry name" value="Radical_SAM"/>
    <property type="match status" value="1"/>
</dbReference>